<protein>
    <recommendedName>
        <fullName evidence="2">Cyclic nucleotide-binding domain-containing protein</fullName>
    </recommendedName>
</protein>
<dbReference type="InterPro" id="IPR000595">
    <property type="entry name" value="cNMP-bd_dom"/>
</dbReference>
<accession>A0A1R2CY52</accession>
<dbReference type="SUPFAM" id="SSF51206">
    <property type="entry name" value="cAMP-binding domain-like"/>
    <property type="match status" value="2"/>
</dbReference>
<dbReference type="AlphaFoldDB" id="A0A1R2CY52"/>
<sequence>MCALSKINSNIGQSSLRKLKKYTPALTPTKTSTCATSRRASRSHLIKSRNLTPEISPNEKFPSTSPDKISDISYIDLKTCIPDWLLHRKDFTDLYKKQRGKSPYDIGEICSLISLLRNENQKEAVFTYLSNIMFFKNMPRMVIRETCDKLCTEKVQKGKEFIIKGHEADCMYIIYKGSCGIFLDGIKIGRRKEGDVVGEAGMDVDKVRNADVIAESNLVMLKIRKEDYQNVVMNFKKAENYENMRFLMNLKIFSKWSLQKIQKLSDYLVVSRFGKGDCIYEYGSESMCVYFLFTGSVTLEKTVEITKCNKWPSGKKQWETQKVTSKFTHPLGHLSPGDIFGTETLSETPHSSRAISTSPTTLLILNKNDCLALFSSSDMRRLIQSSLPIPDQKDLQNDLHEYLASKTLRENLLHDALKLNHKDWGGRETDLEKSLRKPNRCLASLKLSLKKSFTYKSFLQTKREI</sequence>
<gene>
    <name evidence="3" type="ORF">SteCoe_3088</name>
</gene>
<dbReference type="SMART" id="SM00100">
    <property type="entry name" value="cNMP"/>
    <property type="match status" value="2"/>
</dbReference>
<evidence type="ECO:0000259" key="2">
    <source>
        <dbReference type="PROSITE" id="PS50042"/>
    </source>
</evidence>
<dbReference type="EMBL" id="MPUH01000035">
    <property type="protein sequence ID" value="OMJ93893.1"/>
    <property type="molecule type" value="Genomic_DNA"/>
</dbReference>
<evidence type="ECO:0000313" key="4">
    <source>
        <dbReference type="Proteomes" id="UP000187209"/>
    </source>
</evidence>
<reference evidence="3 4" key="1">
    <citation type="submission" date="2016-11" db="EMBL/GenBank/DDBJ databases">
        <title>The macronuclear genome of Stentor coeruleus: a giant cell with tiny introns.</title>
        <authorList>
            <person name="Slabodnick M."/>
            <person name="Ruby J.G."/>
            <person name="Reiff S.B."/>
            <person name="Swart E.C."/>
            <person name="Gosai S."/>
            <person name="Prabakaran S."/>
            <person name="Witkowska E."/>
            <person name="Larue G.E."/>
            <person name="Fisher S."/>
            <person name="Freeman R.M."/>
            <person name="Gunawardena J."/>
            <person name="Chu W."/>
            <person name="Stover N.A."/>
            <person name="Gregory B.D."/>
            <person name="Nowacki M."/>
            <person name="Derisi J."/>
            <person name="Roy S.W."/>
            <person name="Marshall W.F."/>
            <person name="Sood P."/>
        </authorList>
    </citation>
    <scope>NUCLEOTIDE SEQUENCE [LARGE SCALE GENOMIC DNA]</scope>
    <source>
        <strain evidence="3">WM001</strain>
    </source>
</reference>
<feature type="region of interest" description="Disordered" evidence="1">
    <location>
        <begin position="29"/>
        <end position="64"/>
    </location>
</feature>
<dbReference type="Proteomes" id="UP000187209">
    <property type="component" value="Unassembled WGS sequence"/>
</dbReference>
<feature type="compositionally biased region" description="Polar residues" evidence="1">
    <location>
        <begin position="49"/>
        <end position="64"/>
    </location>
</feature>
<dbReference type="InterPro" id="IPR014710">
    <property type="entry name" value="RmlC-like_jellyroll"/>
</dbReference>
<name>A0A1R2CY52_9CILI</name>
<dbReference type="PROSITE" id="PS50042">
    <property type="entry name" value="CNMP_BINDING_3"/>
    <property type="match status" value="2"/>
</dbReference>
<dbReference type="InterPro" id="IPR018490">
    <property type="entry name" value="cNMP-bd_dom_sf"/>
</dbReference>
<organism evidence="3 4">
    <name type="scientific">Stentor coeruleus</name>
    <dbReference type="NCBI Taxonomy" id="5963"/>
    <lineage>
        <taxon>Eukaryota</taxon>
        <taxon>Sar</taxon>
        <taxon>Alveolata</taxon>
        <taxon>Ciliophora</taxon>
        <taxon>Postciliodesmatophora</taxon>
        <taxon>Heterotrichea</taxon>
        <taxon>Heterotrichida</taxon>
        <taxon>Stentoridae</taxon>
        <taxon>Stentor</taxon>
    </lineage>
</organism>
<feature type="domain" description="Cyclic nucleotide-binding" evidence="2">
    <location>
        <begin position="134"/>
        <end position="249"/>
    </location>
</feature>
<dbReference type="OrthoDB" id="287606at2759"/>
<evidence type="ECO:0000256" key="1">
    <source>
        <dbReference type="SAM" id="MobiDB-lite"/>
    </source>
</evidence>
<keyword evidence="4" id="KW-1185">Reference proteome</keyword>
<evidence type="ECO:0000313" key="3">
    <source>
        <dbReference type="EMBL" id="OMJ93893.1"/>
    </source>
</evidence>
<proteinExistence type="predicted"/>
<comment type="caution">
    <text evidence="3">The sequence shown here is derived from an EMBL/GenBank/DDBJ whole genome shotgun (WGS) entry which is preliminary data.</text>
</comment>
<dbReference type="PANTHER" id="PTHR23011:SF28">
    <property type="entry name" value="CYCLIC NUCLEOTIDE-BINDING DOMAIN CONTAINING PROTEIN"/>
    <property type="match status" value="1"/>
</dbReference>
<feature type="compositionally biased region" description="Low complexity" evidence="1">
    <location>
        <begin position="29"/>
        <end position="38"/>
    </location>
</feature>
<dbReference type="Pfam" id="PF00027">
    <property type="entry name" value="cNMP_binding"/>
    <property type="match status" value="1"/>
</dbReference>
<dbReference type="PANTHER" id="PTHR23011">
    <property type="entry name" value="CYCLIC NUCLEOTIDE-BINDING DOMAIN CONTAINING PROTEIN"/>
    <property type="match status" value="1"/>
</dbReference>
<dbReference type="CDD" id="cd00038">
    <property type="entry name" value="CAP_ED"/>
    <property type="match status" value="2"/>
</dbReference>
<feature type="domain" description="Cyclic nucleotide-binding" evidence="2">
    <location>
        <begin position="252"/>
        <end position="356"/>
    </location>
</feature>
<dbReference type="Gene3D" id="2.60.120.10">
    <property type="entry name" value="Jelly Rolls"/>
    <property type="match status" value="2"/>
</dbReference>